<reference evidence="1" key="1">
    <citation type="journal article" date="2014" name="Int. J. Syst. Evol. Microbiol.">
        <title>Complete genome sequence of Corynebacterium casei LMG S-19264T (=DSM 44701T), isolated from a smear-ripened cheese.</title>
        <authorList>
            <consortium name="US DOE Joint Genome Institute (JGI-PGF)"/>
            <person name="Walter F."/>
            <person name="Albersmeier A."/>
            <person name="Kalinowski J."/>
            <person name="Ruckert C."/>
        </authorList>
    </citation>
    <scope>NUCLEOTIDE SEQUENCE</scope>
    <source>
        <strain evidence="1">CGMCC 1.12997</strain>
    </source>
</reference>
<name>A0A917HDL6_9BACT</name>
<dbReference type="Proteomes" id="UP000647241">
    <property type="component" value="Unassembled WGS sequence"/>
</dbReference>
<gene>
    <name evidence="1" type="ORF">GCM10011585_18440</name>
</gene>
<reference evidence="1" key="2">
    <citation type="submission" date="2020-09" db="EMBL/GenBank/DDBJ databases">
        <authorList>
            <person name="Sun Q."/>
            <person name="Zhou Y."/>
        </authorList>
    </citation>
    <scope>NUCLEOTIDE SEQUENCE</scope>
    <source>
        <strain evidence="1">CGMCC 1.12997</strain>
    </source>
</reference>
<organism evidence="1 2">
    <name type="scientific">Edaphobacter dinghuensis</name>
    <dbReference type="NCBI Taxonomy" id="1560005"/>
    <lineage>
        <taxon>Bacteria</taxon>
        <taxon>Pseudomonadati</taxon>
        <taxon>Acidobacteriota</taxon>
        <taxon>Terriglobia</taxon>
        <taxon>Terriglobales</taxon>
        <taxon>Acidobacteriaceae</taxon>
        <taxon>Edaphobacter</taxon>
    </lineage>
</organism>
<comment type="caution">
    <text evidence="1">The sequence shown here is derived from an EMBL/GenBank/DDBJ whole genome shotgun (WGS) entry which is preliminary data.</text>
</comment>
<accession>A0A917HDL6</accession>
<sequence>MVFNRVLKQLKPEERELGKNAALVRNPRGEHMVKGGDTVGSDKEKLLVAEVVDVADLAARDKGKVTEAGLEKGLAH</sequence>
<dbReference type="AlphaFoldDB" id="A0A917HDL6"/>
<evidence type="ECO:0000313" key="2">
    <source>
        <dbReference type="Proteomes" id="UP000647241"/>
    </source>
</evidence>
<keyword evidence="2" id="KW-1185">Reference proteome</keyword>
<proteinExistence type="predicted"/>
<dbReference type="EMBL" id="BMGT01000002">
    <property type="protein sequence ID" value="GGG75878.1"/>
    <property type="molecule type" value="Genomic_DNA"/>
</dbReference>
<protein>
    <submittedName>
        <fullName evidence="1">Uncharacterized protein</fullName>
    </submittedName>
</protein>
<evidence type="ECO:0000313" key="1">
    <source>
        <dbReference type="EMBL" id="GGG75878.1"/>
    </source>
</evidence>